<dbReference type="InterPro" id="IPR027417">
    <property type="entry name" value="P-loop_NTPase"/>
</dbReference>
<keyword evidence="3" id="KW-0418">Kinase</keyword>
<evidence type="ECO:0000313" key="3">
    <source>
        <dbReference type="EMBL" id="MFD0930252.1"/>
    </source>
</evidence>
<dbReference type="SUPFAM" id="SSF160246">
    <property type="entry name" value="EspE N-terminal domain-like"/>
    <property type="match status" value="1"/>
</dbReference>
<dbReference type="NCBIfam" id="TIGR01007">
    <property type="entry name" value="eps_fam"/>
    <property type="match status" value="1"/>
</dbReference>
<gene>
    <name evidence="3" type="primary">epsG</name>
    <name evidence="3" type="ORF">ACFQ1T_10745</name>
</gene>
<comment type="caution">
    <text evidence="3">The sequence shown here is derived from an EMBL/GenBank/DDBJ whole genome shotgun (WGS) entry which is preliminary data.</text>
</comment>
<dbReference type="InterPro" id="IPR017479">
    <property type="entry name" value="Tyr_kinase_chain_length_EpsG"/>
</dbReference>
<dbReference type="CDD" id="cd05387">
    <property type="entry name" value="BY-kinase"/>
    <property type="match status" value="1"/>
</dbReference>
<dbReference type="SUPFAM" id="SSF52540">
    <property type="entry name" value="P-loop containing nucleoside triphosphate hydrolases"/>
    <property type="match status" value="1"/>
</dbReference>
<dbReference type="InterPro" id="IPR037257">
    <property type="entry name" value="T2SS_E_N_sf"/>
</dbReference>
<keyword evidence="2" id="KW-0067">ATP-binding</keyword>
<evidence type="ECO:0000256" key="2">
    <source>
        <dbReference type="ARBA" id="ARBA00022840"/>
    </source>
</evidence>
<name>A0ABW3GNQ2_9PROT</name>
<dbReference type="GO" id="GO:0016301">
    <property type="term" value="F:kinase activity"/>
    <property type="evidence" value="ECO:0007669"/>
    <property type="project" value="UniProtKB-KW"/>
</dbReference>
<dbReference type="InterPro" id="IPR050445">
    <property type="entry name" value="Bact_polysacc_biosynth/exp"/>
</dbReference>
<dbReference type="PANTHER" id="PTHR32309:SF13">
    <property type="entry name" value="FERRIC ENTEROBACTIN TRANSPORT PROTEIN FEPE"/>
    <property type="match status" value="1"/>
</dbReference>
<keyword evidence="1" id="KW-0547">Nucleotide-binding</keyword>
<dbReference type="NCBIfam" id="TIGR03029">
    <property type="entry name" value="EpsG"/>
    <property type="match status" value="1"/>
</dbReference>
<keyword evidence="4" id="KW-1185">Reference proteome</keyword>
<sequence>MSNQIVDSKLNANVSTIGRMLLEMGKITPEDTDKILRKQKEEGIKFGDAAKLLGLITDDDVQYILSQQFEYAYLPAANLTYSTELVAAYQPFSTEVESFRALRSQLLFRWINEGFKAFTVVSPNAGEGVSYLAANLAVVFSQLGKKTLLIDGNMRKPRQHKIFNLKQSYGLSDILADRTPGTEALKVIADFPNLTVLGAGTVPPNPQELIGRSNFAQLIKYASSMFDVIIVDTPAFRESSDAQMLSSITRGAVLVSRLNQTKIDEMKTLKSQISGAGATVIGAVVNSF</sequence>
<dbReference type="InterPro" id="IPR005702">
    <property type="entry name" value="Wzc-like_C"/>
</dbReference>
<protein>
    <submittedName>
        <fullName evidence="3">Chain length determinant protein tyrosine kinase EpsG</fullName>
    </submittedName>
</protein>
<accession>A0ABW3GNQ2</accession>
<evidence type="ECO:0000313" key="4">
    <source>
        <dbReference type="Proteomes" id="UP001597106"/>
    </source>
</evidence>
<dbReference type="Proteomes" id="UP001597106">
    <property type="component" value="Unassembled WGS sequence"/>
</dbReference>
<keyword evidence="3" id="KW-0808">Transferase</keyword>
<reference evidence="4" key="1">
    <citation type="journal article" date="2019" name="Int. J. Syst. Evol. Microbiol.">
        <title>The Global Catalogue of Microorganisms (GCM) 10K type strain sequencing project: providing services to taxonomists for standard genome sequencing and annotation.</title>
        <authorList>
            <consortium name="The Broad Institute Genomics Platform"/>
            <consortium name="The Broad Institute Genome Sequencing Center for Infectious Disease"/>
            <person name="Wu L."/>
            <person name="Ma J."/>
        </authorList>
    </citation>
    <scope>NUCLEOTIDE SEQUENCE [LARGE SCALE GENOMIC DNA]</scope>
    <source>
        <strain evidence="4">CCUG 59685</strain>
    </source>
</reference>
<organism evidence="3 4">
    <name type="scientific">Methylophilus glucosoxydans</name>
    <dbReference type="NCBI Taxonomy" id="752553"/>
    <lineage>
        <taxon>Bacteria</taxon>
        <taxon>Pseudomonadati</taxon>
        <taxon>Pseudomonadota</taxon>
        <taxon>Betaproteobacteria</taxon>
        <taxon>Nitrosomonadales</taxon>
        <taxon>Methylophilaceae</taxon>
        <taxon>Methylophilus</taxon>
    </lineage>
</organism>
<proteinExistence type="predicted"/>
<dbReference type="Gene3D" id="3.40.50.300">
    <property type="entry name" value="P-loop containing nucleotide triphosphate hydrolases"/>
    <property type="match status" value="1"/>
</dbReference>
<dbReference type="RefSeq" id="WP_379076441.1">
    <property type="nucleotide sequence ID" value="NZ_JBHTJW010000002.1"/>
</dbReference>
<evidence type="ECO:0000256" key="1">
    <source>
        <dbReference type="ARBA" id="ARBA00022741"/>
    </source>
</evidence>
<dbReference type="PANTHER" id="PTHR32309">
    <property type="entry name" value="TYROSINE-PROTEIN KINASE"/>
    <property type="match status" value="1"/>
</dbReference>
<dbReference type="EMBL" id="JBHTJW010000002">
    <property type="protein sequence ID" value="MFD0930252.1"/>
    <property type="molecule type" value="Genomic_DNA"/>
</dbReference>